<accession>A0A285CKM5</accession>
<evidence type="ECO:0000256" key="2">
    <source>
        <dbReference type="ARBA" id="ARBA00023125"/>
    </source>
</evidence>
<protein>
    <submittedName>
        <fullName evidence="5">ArsR family transcriptional regulator</fullName>
    </submittedName>
</protein>
<evidence type="ECO:0000313" key="5">
    <source>
        <dbReference type="EMBL" id="SNX67573.1"/>
    </source>
</evidence>
<dbReference type="AlphaFoldDB" id="A0A285CKM5"/>
<dbReference type="GO" id="GO:0003700">
    <property type="term" value="F:DNA-binding transcription factor activity"/>
    <property type="evidence" value="ECO:0007669"/>
    <property type="project" value="InterPro"/>
</dbReference>
<dbReference type="Gene3D" id="1.10.10.10">
    <property type="entry name" value="Winged helix-like DNA-binding domain superfamily/Winged helix DNA-binding domain"/>
    <property type="match status" value="1"/>
</dbReference>
<dbReference type="OrthoDB" id="194599at2"/>
<dbReference type="Proteomes" id="UP000219467">
    <property type="component" value="Unassembled WGS sequence"/>
</dbReference>
<proteinExistence type="predicted"/>
<feature type="domain" description="HTH arsR-type" evidence="4">
    <location>
        <begin position="24"/>
        <end position="115"/>
    </location>
</feature>
<dbReference type="InterPro" id="IPR051011">
    <property type="entry name" value="Metal_resp_trans_reg"/>
</dbReference>
<dbReference type="PANTHER" id="PTHR43132">
    <property type="entry name" value="ARSENICAL RESISTANCE OPERON REPRESSOR ARSR-RELATED"/>
    <property type="match status" value="1"/>
</dbReference>
<dbReference type="InterPro" id="IPR001845">
    <property type="entry name" value="HTH_ArsR_DNA-bd_dom"/>
</dbReference>
<dbReference type="CDD" id="cd00090">
    <property type="entry name" value="HTH_ARSR"/>
    <property type="match status" value="1"/>
</dbReference>
<sequence>MSLDLPDTDKPAPPTAAVPPERMLTQARAAAGFLKALSHEGRLMILCHLSNGERSVTELETLLDSRQAAVSQQLARLRQEGLVTARRDGKMIWYSIADPKVGRAVAMLYDMFCRG</sequence>
<keyword evidence="6" id="KW-1185">Reference proteome</keyword>
<dbReference type="EMBL" id="OAOQ01000001">
    <property type="protein sequence ID" value="SNX67573.1"/>
    <property type="molecule type" value="Genomic_DNA"/>
</dbReference>
<dbReference type="NCBIfam" id="NF033788">
    <property type="entry name" value="HTH_metalloreg"/>
    <property type="match status" value="1"/>
</dbReference>
<dbReference type="Pfam" id="PF01022">
    <property type="entry name" value="HTH_5"/>
    <property type="match status" value="1"/>
</dbReference>
<evidence type="ECO:0000313" key="6">
    <source>
        <dbReference type="Proteomes" id="UP000219467"/>
    </source>
</evidence>
<dbReference type="InterPro" id="IPR036388">
    <property type="entry name" value="WH-like_DNA-bd_sf"/>
</dbReference>
<evidence type="ECO:0000256" key="3">
    <source>
        <dbReference type="ARBA" id="ARBA00023163"/>
    </source>
</evidence>
<reference evidence="6" key="1">
    <citation type="submission" date="2017-08" db="EMBL/GenBank/DDBJ databases">
        <authorList>
            <person name="Varghese N."/>
            <person name="Submissions S."/>
        </authorList>
    </citation>
    <scope>NUCLEOTIDE SEQUENCE [LARGE SCALE GENOMIC DNA]</scope>
    <source>
        <strain evidence="6">JA234</strain>
    </source>
</reference>
<dbReference type="PROSITE" id="PS50987">
    <property type="entry name" value="HTH_ARSR_2"/>
    <property type="match status" value="1"/>
</dbReference>
<dbReference type="GO" id="GO:0003677">
    <property type="term" value="F:DNA binding"/>
    <property type="evidence" value="ECO:0007669"/>
    <property type="project" value="UniProtKB-KW"/>
</dbReference>
<dbReference type="InterPro" id="IPR036390">
    <property type="entry name" value="WH_DNA-bd_sf"/>
</dbReference>
<dbReference type="InterPro" id="IPR011991">
    <property type="entry name" value="ArsR-like_HTH"/>
</dbReference>
<gene>
    <name evidence="5" type="ORF">SAMN05878503_101209</name>
</gene>
<dbReference type="RefSeq" id="WP_097028821.1">
    <property type="nucleotide sequence ID" value="NZ_OAOQ01000001.1"/>
</dbReference>
<organism evidence="5 6">
    <name type="scientific">Cereibacter ovatus</name>
    <dbReference type="NCBI Taxonomy" id="439529"/>
    <lineage>
        <taxon>Bacteria</taxon>
        <taxon>Pseudomonadati</taxon>
        <taxon>Pseudomonadota</taxon>
        <taxon>Alphaproteobacteria</taxon>
        <taxon>Rhodobacterales</taxon>
        <taxon>Paracoccaceae</taxon>
        <taxon>Cereibacter</taxon>
    </lineage>
</organism>
<keyword evidence="1" id="KW-0805">Transcription regulation</keyword>
<dbReference type="SUPFAM" id="SSF46785">
    <property type="entry name" value="Winged helix' DNA-binding domain"/>
    <property type="match status" value="1"/>
</dbReference>
<dbReference type="SMART" id="SM00418">
    <property type="entry name" value="HTH_ARSR"/>
    <property type="match status" value="1"/>
</dbReference>
<dbReference type="PRINTS" id="PR00778">
    <property type="entry name" value="HTHARSR"/>
</dbReference>
<dbReference type="PANTHER" id="PTHR43132:SF2">
    <property type="entry name" value="ARSENICAL RESISTANCE OPERON REPRESSOR ARSR-RELATED"/>
    <property type="match status" value="1"/>
</dbReference>
<keyword evidence="3" id="KW-0804">Transcription</keyword>
<name>A0A285CKM5_9RHOB</name>
<keyword evidence="2" id="KW-0238">DNA-binding</keyword>
<evidence type="ECO:0000256" key="1">
    <source>
        <dbReference type="ARBA" id="ARBA00023015"/>
    </source>
</evidence>
<evidence type="ECO:0000259" key="4">
    <source>
        <dbReference type="PROSITE" id="PS50987"/>
    </source>
</evidence>